<feature type="transmembrane region" description="Helical" evidence="7">
    <location>
        <begin position="176"/>
        <end position="196"/>
    </location>
</feature>
<keyword evidence="5 7" id="KW-0472">Membrane</keyword>
<keyword evidence="3 7" id="KW-0812">Transmembrane</keyword>
<feature type="transmembrane region" description="Helical" evidence="7">
    <location>
        <begin position="12"/>
        <end position="36"/>
    </location>
</feature>
<dbReference type="GO" id="GO:0019706">
    <property type="term" value="F:protein-cysteine S-palmitoyltransferase activity"/>
    <property type="evidence" value="ECO:0007669"/>
    <property type="project" value="UniProtKB-EC"/>
</dbReference>
<evidence type="ECO:0000313" key="11">
    <source>
        <dbReference type="WBParaSite" id="EVEC_0000428501-mRNA-1"/>
    </source>
</evidence>
<comment type="subcellular location">
    <subcellularLocation>
        <location evidence="1">Membrane</location>
        <topology evidence="1">Multi-pass membrane protein</topology>
    </subcellularLocation>
</comment>
<evidence type="ECO:0000256" key="6">
    <source>
        <dbReference type="ARBA" id="ARBA00023315"/>
    </source>
</evidence>
<dbReference type="EC" id="2.3.1.225" evidence="7"/>
<dbReference type="WBParaSite" id="EVEC_0000428501-mRNA-1">
    <property type="protein sequence ID" value="EVEC_0000428501-mRNA-1"/>
    <property type="gene ID" value="EVEC_0000428501"/>
</dbReference>
<keyword evidence="2 7" id="KW-0808">Transferase</keyword>
<comment type="similarity">
    <text evidence="7">Belongs to the DHHC palmitoyltransferase family.</text>
</comment>
<evidence type="ECO:0000313" key="10">
    <source>
        <dbReference type="Proteomes" id="UP000274131"/>
    </source>
</evidence>
<dbReference type="GO" id="GO:0005794">
    <property type="term" value="C:Golgi apparatus"/>
    <property type="evidence" value="ECO:0007669"/>
    <property type="project" value="TreeGrafter"/>
</dbReference>
<dbReference type="GO" id="GO:0006612">
    <property type="term" value="P:protein targeting to membrane"/>
    <property type="evidence" value="ECO:0007669"/>
    <property type="project" value="TreeGrafter"/>
</dbReference>
<reference evidence="11" key="1">
    <citation type="submission" date="2017-02" db="UniProtKB">
        <authorList>
            <consortium name="WormBaseParasite"/>
        </authorList>
    </citation>
    <scope>IDENTIFICATION</scope>
</reference>
<evidence type="ECO:0000256" key="1">
    <source>
        <dbReference type="ARBA" id="ARBA00004141"/>
    </source>
</evidence>
<evidence type="ECO:0000256" key="3">
    <source>
        <dbReference type="ARBA" id="ARBA00022692"/>
    </source>
</evidence>
<dbReference type="PANTHER" id="PTHR22883:SF147">
    <property type="entry name" value="PALMITOYLTRANSFERASE"/>
    <property type="match status" value="1"/>
</dbReference>
<dbReference type="GO" id="GO:0016020">
    <property type="term" value="C:membrane"/>
    <property type="evidence" value="ECO:0007669"/>
    <property type="project" value="UniProtKB-SubCell"/>
</dbReference>
<dbReference type="GO" id="GO:0016188">
    <property type="term" value="P:synaptic vesicle maturation"/>
    <property type="evidence" value="ECO:0007669"/>
    <property type="project" value="TreeGrafter"/>
</dbReference>
<keyword evidence="10" id="KW-1185">Reference proteome</keyword>
<comment type="catalytic activity">
    <reaction evidence="7">
        <text>L-cysteinyl-[protein] + hexadecanoyl-CoA = S-hexadecanoyl-L-cysteinyl-[protein] + CoA</text>
        <dbReference type="Rhea" id="RHEA:36683"/>
        <dbReference type="Rhea" id="RHEA-COMP:10131"/>
        <dbReference type="Rhea" id="RHEA-COMP:11032"/>
        <dbReference type="ChEBI" id="CHEBI:29950"/>
        <dbReference type="ChEBI" id="CHEBI:57287"/>
        <dbReference type="ChEBI" id="CHEBI:57379"/>
        <dbReference type="ChEBI" id="CHEBI:74151"/>
        <dbReference type="EC" id="2.3.1.225"/>
    </reaction>
</comment>
<proteinExistence type="inferred from homology"/>
<dbReference type="OrthoDB" id="9909019at2759"/>
<dbReference type="STRING" id="51028.A0A0N4V2P7"/>
<accession>A0A0N4V2P7</accession>
<sequence>MLKYVDNPAVRFVISVVRWLPVLFIFAVLCWAYYAYVVQLCLHTTLHYFERIIFLTGFHLLLLFFLWSYYKTVFTPVGKPQKIFYLPSEVKREMQGAGSDQDCSAILDRFVRQHQIPVTNRAFDGTIRYCNKCSCIKPDRSHHCSVCGHCVLKFDHHCPWVNTCVNYRNYKFFVQFLGYGFLLCLWGFFSDMPYFIGFWKSSLRTDDGVGRFHILFLFFVSGMFSVSLSCLFFYHLYLTAHNQSTIESFRPPIFTYGADKNAYNLGIRRNFAEIFGHTPTSITPVLLSPFFCKLALHAHLDTFSCGDGVHYPQNSSPDVQQSSLKPYVRQSGSLMLLFISTLLS</sequence>
<dbReference type="Proteomes" id="UP000274131">
    <property type="component" value="Unassembled WGS sequence"/>
</dbReference>
<dbReference type="EMBL" id="UXUI01007733">
    <property type="protein sequence ID" value="VDD89198.1"/>
    <property type="molecule type" value="Genomic_DNA"/>
</dbReference>
<feature type="domain" description="Palmitoyltransferase DHHC" evidence="8">
    <location>
        <begin position="127"/>
        <end position="249"/>
    </location>
</feature>
<dbReference type="InterPro" id="IPR039859">
    <property type="entry name" value="PFA4/ZDH16/20/ERF2-like"/>
</dbReference>
<reference evidence="9 10" key="2">
    <citation type="submission" date="2018-10" db="EMBL/GenBank/DDBJ databases">
        <authorList>
            <consortium name="Pathogen Informatics"/>
        </authorList>
    </citation>
    <scope>NUCLEOTIDE SEQUENCE [LARGE SCALE GENOMIC DNA]</scope>
</reference>
<evidence type="ECO:0000256" key="2">
    <source>
        <dbReference type="ARBA" id="ARBA00022679"/>
    </source>
</evidence>
<dbReference type="GO" id="GO:0005783">
    <property type="term" value="C:endoplasmic reticulum"/>
    <property type="evidence" value="ECO:0007669"/>
    <property type="project" value="TreeGrafter"/>
</dbReference>
<feature type="transmembrane region" description="Helical" evidence="7">
    <location>
        <begin position="48"/>
        <end position="70"/>
    </location>
</feature>
<dbReference type="PANTHER" id="PTHR22883">
    <property type="entry name" value="ZINC FINGER DHHC DOMAIN CONTAINING PROTEIN"/>
    <property type="match status" value="1"/>
</dbReference>
<dbReference type="Pfam" id="PF01529">
    <property type="entry name" value="DHHC"/>
    <property type="match status" value="1"/>
</dbReference>
<protein>
    <recommendedName>
        <fullName evidence="7">Palmitoyltransferase</fullName>
        <ecNumber evidence="7">2.3.1.225</ecNumber>
    </recommendedName>
</protein>
<dbReference type="AlphaFoldDB" id="A0A0N4V2P7"/>
<keyword evidence="4 7" id="KW-1133">Transmembrane helix</keyword>
<name>A0A0N4V2P7_ENTVE</name>
<organism evidence="11">
    <name type="scientific">Enterobius vermicularis</name>
    <name type="common">Human pinworm</name>
    <dbReference type="NCBI Taxonomy" id="51028"/>
    <lineage>
        <taxon>Eukaryota</taxon>
        <taxon>Metazoa</taxon>
        <taxon>Ecdysozoa</taxon>
        <taxon>Nematoda</taxon>
        <taxon>Chromadorea</taxon>
        <taxon>Rhabditida</taxon>
        <taxon>Spirurina</taxon>
        <taxon>Oxyuridomorpha</taxon>
        <taxon>Oxyuroidea</taxon>
        <taxon>Oxyuridae</taxon>
        <taxon>Enterobius</taxon>
    </lineage>
</organism>
<evidence type="ECO:0000313" key="9">
    <source>
        <dbReference type="EMBL" id="VDD89198.1"/>
    </source>
</evidence>
<comment type="domain">
    <text evidence="7">The DHHC domain is required for palmitoyltransferase activity.</text>
</comment>
<dbReference type="PROSITE" id="PS50216">
    <property type="entry name" value="DHHC"/>
    <property type="match status" value="1"/>
</dbReference>
<keyword evidence="6 7" id="KW-0012">Acyltransferase</keyword>
<feature type="transmembrane region" description="Helical" evidence="7">
    <location>
        <begin position="216"/>
        <end position="237"/>
    </location>
</feature>
<evidence type="ECO:0000256" key="4">
    <source>
        <dbReference type="ARBA" id="ARBA00022989"/>
    </source>
</evidence>
<evidence type="ECO:0000256" key="5">
    <source>
        <dbReference type="ARBA" id="ARBA00023136"/>
    </source>
</evidence>
<evidence type="ECO:0000259" key="8">
    <source>
        <dbReference type="Pfam" id="PF01529"/>
    </source>
</evidence>
<gene>
    <name evidence="9" type="ORF">EVEC_LOCUS3993</name>
</gene>
<dbReference type="InterPro" id="IPR001594">
    <property type="entry name" value="Palmitoyltrfase_DHHC"/>
</dbReference>
<evidence type="ECO:0000256" key="7">
    <source>
        <dbReference type="RuleBase" id="RU079119"/>
    </source>
</evidence>